<comment type="caution">
    <text evidence="1">The sequence shown here is derived from an EMBL/GenBank/DDBJ whole genome shotgun (WGS) entry which is preliminary data.</text>
</comment>
<dbReference type="AlphaFoldDB" id="A0A9Q0KNF3"/>
<evidence type="ECO:0000313" key="2">
    <source>
        <dbReference type="Proteomes" id="UP001141806"/>
    </source>
</evidence>
<proteinExistence type="predicted"/>
<keyword evidence="2" id="KW-1185">Reference proteome</keyword>
<dbReference type="Proteomes" id="UP001141806">
    <property type="component" value="Unassembled WGS sequence"/>
</dbReference>
<protein>
    <submittedName>
        <fullName evidence="1">Uncharacterized protein</fullName>
    </submittedName>
</protein>
<accession>A0A9Q0KNF3</accession>
<dbReference type="EMBL" id="JAMYWD010000004">
    <property type="protein sequence ID" value="KAJ4973837.1"/>
    <property type="molecule type" value="Genomic_DNA"/>
</dbReference>
<reference evidence="1" key="1">
    <citation type="journal article" date="2023" name="Plant J.">
        <title>The genome of the king protea, Protea cynaroides.</title>
        <authorList>
            <person name="Chang J."/>
            <person name="Duong T.A."/>
            <person name="Schoeman C."/>
            <person name="Ma X."/>
            <person name="Roodt D."/>
            <person name="Barker N."/>
            <person name="Li Z."/>
            <person name="Van de Peer Y."/>
            <person name="Mizrachi E."/>
        </authorList>
    </citation>
    <scope>NUCLEOTIDE SEQUENCE</scope>
    <source>
        <tissue evidence="1">Young leaves</tissue>
    </source>
</reference>
<sequence length="105" mass="12629">MLSDPKEHSTSFSRYWHGCSEGVCVCKETLRCLKGQRVLLDSLEWSYHRPRNWCNKTSEFSFRLVEEHQTVQISYSAFQMANILWRRKKMHEIKIREAFEVTESR</sequence>
<evidence type="ECO:0000313" key="1">
    <source>
        <dbReference type="EMBL" id="KAJ4973837.1"/>
    </source>
</evidence>
<gene>
    <name evidence="1" type="ORF">NE237_007011</name>
</gene>
<organism evidence="1 2">
    <name type="scientific">Protea cynaroides</name>
    <dbReference type="NCBI Taxonomy" id="273540"/>
    <lineage>
        <taxon>Eukaryota</taxon>
        <taxon>Viridiplantae</taxon>
        <taxon>Streptophyta</taxon>
        <taxon>Embryophyta</taxon>
        <taxon>Tracheophyta</taxon>
        <taxon>Spermatophyta</taxon>
        <taxon>Magnoliopsida</taxon>
        <taxon>Proteales</taxon>
        <taxon>Proteaceae</taxon>
        <taxon>Protea</taxon>
    </lineage>
</organism>
<name>A0A9Q0KNF3_9MAGN</name>